<dbReference type="Gene3D" id="1.25.40.10">
    <property type="entry name" value="Tetratricopeptide repeat domain"/>
    <property type="match status" value="1"/>
</dbReference>
<evidence type="ECO:0000313" key="4">
    <source>
        <dbReference type="Proteomes" id="UP000247810"/>
    </source>
</evidence>
<dbReference type="VEuPathDB" id="FungiDB:BO71DRAFT_395833"/>
<dbReference type="SUPFAM" id="SSF81901">
    <property type="entry name" value="HCP-like"/>
    <property type="match status" value="1"/>
</dbReference>
<feature type="compositionally biased region" description="Basic and acidic residues" evidence="2">
    <location>
        <begin position="224"/>
        <end position="235"/>
    </location>
</feature>
<keyword evidence="4" id="KW-1185">Reference proteome</keyword>
<dbReference type="InterPro" id="IPR051726">
    <property type="entry name" value="Chitin_Synth_Reg"/>
</dbReference>
<dbReference type="SMART" id="SM00671">
    <property type="entry name" value="SEL1"/>
    <property type="match status" value="7"/>
</dbReference>
<dbReference type="STRING" id="1448320.A0A319DK17"/>
<protein>
    <submittedName>
        <fullName evidence="3">HCP-like protein</fullName>
    </submittedName>
</protein>
<gene>
    <name evidence="3" type="ORF">BO71DRAFT_395833</name>
</gene>
<dbReference type="Pfam" id="PF08238">
    <property type="entry name" value="Sel1"/>
    <property type="match status" value="7"/>
</dbReference>
<reference evidence="3 4" key="1">
    <citation type="submission" date="2018-02" db="EMBL/GenBank/DDBJ databases">
        <title>The genomes of Aspergillus section Nigri reveals drivers in fungal speciation.</title>
        <authorList>
            <consortium name="DOE Joint Genome Institute"/>
            <person name="Vesth T.C."/>
            <person name="Nybo J."/>
            <person name="Theobald S."/>
            <person name="Brandl J."/>
            <person name="Frisvad J.C."/>
            <person name="Nielsen K.F."/>
            <person name="Lyhne E.K."/>
            <person name="Kogle M.E."/>
            <person name="Kuo A."/>
            <person name="Riley R."/>
            <person name="Clum A."/>
            <person name="Nolan M."/>
            <person name="Lipzen A."/>
            <person name="Salamov A."/>
            <person name="Henrissat B."/>
            <person name="Wiebenga A."/>
            <person name="De vries R.P."/>
            <person name="Grigoriev I.V."/>
            <person name="Mortensen U.H."/>
            <person name="Andersen M.R."/>
            <person name="Baker S.E."/>
        </authorList>
    </citation>
    <scope>NUCLEOTIDE SEQUENCE [LARGE SCALE GENOMIC DNA]</scope>
    <source>
        <strain evidence="3 4">CBS 707.79</strain>
    </source>
</reference>
<dbReference type="PANTHER" id="PTHR46430">
    <property type="entry name" value="PROTEIN SKT5-RELATED"/>
    <property type="match status" value="1"/>
</dbReference>
<evidence type="ECO:0000256" key="1">
    <source>
        <dbReference type="ARBA" id="ARBA00022737"/>
    </source>
</evidence>
<feature type="compositionally biased region" description="Basic and acidic residues" evidence="2">
    <location>
        <begin position="685"/>
        <end position="696"/>
    </location>
</feature>
<feature type="region of interest" description="Disordered" evidence="2">
    <location>
        <begin position="102"/>
        <end position="190"/>
    </location>
</feature>
<feature type="region of interest" description="Disordered" evidence="2">
    <location>
        <begin position="1"/>
        <end position="74"/>
    </location>
</feature>
<dbReference type="InterPro" id="IPR006597">
    <property type="entry name" value="Sel1-like"/>
</dbReference>
<dbReference type="InterPro" id="IPR011990">
    <property type="entry name" value="TPR-like_helical_dom_sf"/>
</dbReference>
<evidence type="ECO:0000256" key="2">
    <source>
        <dbReference type="SAM" id="MobiDB-lite"/>
    </source>
</evidence>
<feature type="region of interest" description="Disordered" evidence="2">
    <location>
        <begin position="662"/>
        <end position="696"/>
    </location>
</feature>
<organism evidence="3 4">
    <name type="scientific">Aspergillus ellipticus CBS 707.79</name>
    <dbReference type="NCBI Taxonomy" id="1448320"/>
    <lineage>
        <taxon>Eukaryota</taxon>
        <taxon>Fungi</taxon>
        <taxon>Dikarya</taxon>
        <taxon>Ascomycota</taxon>
        <taxon>Pezizomycotina</taxon>
        <taxon>Eurotiomycetes</taxon>
        <taxon>Eurotiomycetidae</taxon>
        <taxon>Eurotiales</taxon>
        <taxon>Aspergillaceae</taxon>
        <taxon>Aspergillus</taxon>
        <taxon>Aspergillus subgen. Circumdati</taxon>
    </lineage>
</organism>
<feature type="region of interest" description="Disordered" evidence="2">
    <location>
        <begin position="204"/>
        <end position="252"/>
    </location>
</feature>
<sequence>MAISAAGRYPQPPSSPPPVYIRSSPPIPPIPPVLREFPKRASFNRPPSMVVSRKPLPTSPTIPHDDTESQSYSVPRVRIHDQVAEDFHNDDYAISLPTDALSDLSLSGQPETPGKNVNGSSTNRTSYGSQREPEAPGYGHTPTGIASWSVVDPHVKDSSLPNASTSSLDQHTPKDNQSISSRASLDSTAQTSDLCEPLHYHHRPYETAGPVQSPSAAKSGDNLPRSDSRPADKRRTQSVYSLASDAGEGRKMSPYLKARASPRDPSASPDVRPVSFVDQLNSFYPQPGPAPVQFGNSHLQSSIGNNASLLSHKQTFDMYLANVKKTDDSAIQYEFAIFMINAMLEMPTDGTEAASPVYGPKAAEITRDGLLKESKSILQRLADRSYPFAQYYLADGYASGLFGKGKEDYDRAFTLFVAASKHGHVEACYRTALCYEFGWGTKAEAARAQQFYRQAASKNHPGAMIRMAKACLEGDMGLGKRYREGIKWMKRATDSADHQYNSGPYELGLLHETGYGDDIFLDPSYAAQLFTKSADLGHAEASYRLGDAYEHGKLNCPRDPALSIHFYTTAAQGGHPLAMMALCAWYLIGAEPILEKDEAEAYEWAKRAADTGLSKAQYAVGYFTETGIGCRRDPLEANVWYVKAADQGDMRAKNRIATIRAAADGVKPSETPPAGSNGRGQKTNKKPEGKKRFGIF</sequence>
<feature type="compositionally biased region" description="Pro residues" evidence="2">
    <location>
        <begin position="10"/>
        <end position="32"/>
    </location>
</feature>
<evidence type="ECO:0000313" key="3">
    <source>
        <dbReference type="EMBL" id="PYH97851.1"/>
    </source>
</evidence>
<feature type="compositionally biased region" description="Polar residues" evidence="2">
    <location>
        <begin position="104"/>
        <end position="129"/>
    </location>
</feature>
<feature type="compositionally biased region" description="Polar residues" evidence="2">
    <location>
        <begin position="159"/>
        <end position="190"/>
    </location>
</feature>
<name>A0A319DK17_9EURO</name>
<dbReference type="Proteomes" id="UP000247810">
    <property type="component" value="Unassembled WGS sequence"/>
</dbReference>
<dbReference type="OrthoDB" id="272077at2759"/>
<keyword evidence="1" id="KW-0677">Repeat</keyword>
<dbReference type="PANTHER" id="PTHR46430:SF1">
    <property type="entry name" value="CHITIN SYNTHASE REGULATOR SKT5-RELATED"/>
    <property type="match status" value="1"/>
</dbReference>
<dbReference type="EMBL" id="KZ825818">
    <property type="protein sequence ID" value="PYH97851.1"/>
    <property type="molecule type" value="Genomic_DNA"/>
</dbReference>
<accession>A0A319DK17</accession>
<proteinExistence type="predicted"/>
<dbReference type="AlphaFoldDB" id="A0A319DK17"/>